<evidence type="ECO:0000259" key="3">
    <source>
        <dbReference type="Pfam" id="PF16761"/>
    </source>
</evidence>
<dbReference type="OrthoDB" id="2421327at2759"/>
<name>A0A9P4TWG6_9PEZI</name>
<feature type="compositionally biased region" description="Low complexity" evidence="1">
    <location>
        <begin position="628"/>
        <end position="642"/>
    </location>
</feature>
<keyword evidence="5" id="KW-1185">Reference proteome</keyword>
<proteinExistence type="predicted"/>
<dbReference type="EMBL" id="MU007055">
    <property type="protein sequence ID" value="KAF2428312.1"/>
    <property type="molecule type" value="Genomic_DNA"/>
</dbReference>
<reference evidence="4" key="1">
    <citation type="journal article" date="2020" name="Stud. Mycol.">
        <title>101 Dothideomycetes genomes: a test case for predicting lifestyles and emergence of pathogens.</title>
        <authorList>
            <person name="Haridas S."/>
            <person name="Albert R."/>
            <person name="Binder M."/>
            <person name="Bloem J."/>
            <person name="Labutti K."/>
            <person name="Salamov A."/>
            <person name="Andreopoulos B."/>
            <person name="Baker S."/>
            <person name="Barry K."/>
            <person name="Bills G."/>
            <person name="Bluhm B."/>
            <person name="Cannon C."/>
            <person name="Castanera R."/>
            <person name="Culley D."/>
            <person name="Daum C."/>
            <person name="Ezra D."/>
            <person name="Gonzalez J."/>
            <person name="Henrissat B."/>
            <person name="Kuo A."/>
            <person name="Liang C."/>
            <person name="Lipzen A."/>
            <person name="Lutzoni F."/>
            <person name="Magnuson J."/>
            <person name="Mondo S."/>
            <person name="Nolan M."/>
            <person name="Ohm R."/>
            <person name="Pangilinan J."/>
            <person name="Park H.-J."/>
            <person name="Ramirez L."/>
            <person name="Alfaro M."/>
            <person name="Sun H."/>
            <person name="Tritt A."/>
            <person name="Yoshinaga Y."/>
            <person name="Zwiers L.-H."/>
            <person name="Turgeon B."/>
            <person name="Goodwin S."/>
            <person name="Spatafora J."/>
            <person name="Crous P."/>
            <person name="Grigoriev I."/>
        </authorList>
    </citation>
    <scope>NUCLEOTIDE SEQUENCE</scope>
    <source>
        <strain evidence="4">CBS 130266</strain>
    </source>
</reference>
<dbReference type="InterPro" id="IPR038986">
    <property type="entry name" value="Clr2"/>
</dbReference>
<feature type="compositionally biased region" description="Low complexity" evidence="1">
    <location>
        <begin position="650"/>
        <end position="679"/>
    </location>
</feature>
<organism evidence="4 5">
    <name type="scientific">Tothia fuscella</name>
    <dbReference type="NCBI Taxonomy" id="1048955"/>
    <lineage>
        <taxon>Eukaryota</taxon>
        <taxon>Fungi</taxon>
        <taxon>Dikarya</taxon>
        <taxon>Ascomycota</taxon>
        <taxon>Pezizomycotina</taxon>
        <taxon>Dothideomycetes</taxon>
        <taxon>Pleosporomycetidae</taxon>
        <taxon>Venturiales</taxon>
        <taxon>Cylindrosympodiaceae</taxon>
        <taxon>Tothia</taxon>
    </lineage>
</organism>
<feature type="domain" description="Cryptic loci regulator 2 N-terminal" evidence="3">
    <location>
        <begin position="85"/>
        <end position="170"/>
    </location>
</feature>
<dbReference type="GO" id="GO:0030466">
    <property type="term" value="P:silent mating-type cassette heterochromatin formation"/>
    <property type="evidence" value="ECO:0007669"/>
    <property type="project" value="TreeGrafter"/>
</dbReference>
<feature type="region of interest" description="Disordered" evidence="1">
    <location>
        <begin position="607"/>
        <end position="699"/>
    </location>
</feature>
<comment type="caution">
    <text evidence="4">The sequence shown here is derived from an EMBL/GenBank/DDBJ whole genome shotgun (WGS) entry which is preliminary data.</text>
</comment>
<dbReference type="InterPro" id="IPR031915">
    <property type="entry name" value="Clr2_N"/>
</dbReference>
<feature type="region of interest" description="Disordered" evidence="1">
    <location>
        <begin position="23"/>
        <end position="42"/>
    </location>
</feature>
<dbReference type="Proteomes" id="UP000800235">
    <property type="component" value="Unassembled WGS sequence"/>
</dbReference>
<dbReference type="InterPro" id="IPR018839">
    <property type="entry name" value="Tscrpt-silencing_Clr2_C"/>
</dbReference>
<gene>
    <name evidence="4" type="ORF">EJ08DRAFT_615340</name>
</gene>
<dbReference type="GO" id="GO:0033553">
    <property type="term" value="C:rDNA heterochromatin"/>
    <property type="evidence" value="ECO:0007669"/>
    <property type="project" value="TreeGrafter"/>
</dbReference>
<dbReference type="Pfam" id="PF10383">
    <property type="entry name" value="Clr2"/>
    <property type="match status" value="1"/>
</dbReference>
<sequence>MARFNFLYVYRSDGKPEVILKAGRQKEKNEPTAAQLDSKPNSKGISDYYREISYDETKHTDWRRKLAGMLIRELKKSDFGDQQAYILNNFPENYRLFEHVKSKASDVGGTDAKSSKTHAGGGHDRQDAYLYGHPLGRKKRFRSPADFFPHLLWLCTDADGDPMNCACKICAPDELQPDIKAEKRETALVQKDNKLNVNSAAYRGPIVEIRVPAKLGPGPGSNIGIQRSNIPASGLAPLGSPATGSRPDPRQTSALPTKLTPDQQLDSTINQFSFRPGEMVWFDRGQAWGLGMIVRRWRTPQQTYLLQPITHPFDTQQQHVINKEGSLRPWLAWSPPSYMHSGLNGMTVAYESMNWQALMAGHYGESSKTSMEVDGSIIAAKMVDGTYTPLECIMKFLADPQKPDQRDELHYNAIFIGAEKLWLGDPARLRTHNEEEVLVISTIVEKPISKESWRGIPQSTPTSVTLIGDTYIIAKHTPQTLISPPSEQNIPTRMLEDIKARNRTSSRANLPPSYWHLTKTRASVPLSMIKGRWYEWSTMLPIIKSTELDQFEANLAKGKVESMHNYFNARNEFHGVGGGVRKERREEAFGKSIPGDVLIVDGVGVPEGVSGPGVQPRRATSGQGGGASQQQQSTFATSSTSTPVQQGQRYTSTPTSTQQQQQQHLQHPSYSPQQQSYTTVSHHYSPPPTTQQQQQQYHAPNQHVNYTIPTSMQDDAGELNVEDFMNLDGMDSDYPGGW</sequence>
<dbReference type="PANTHER" id="PTHR38046:SF1">
    <property type="entry name" value="CRYPTIC LOCI REGULATOR 2"/>
    <property type="match status" value="1"/>
</dbReference>
<dbReference type="Pfam" id="PF16761">
    <property type="entry name" value="Clr2_transil"/>
    <property type="match status" value="1"/>
</dbReference>
<feature type="compositionally biased region" description="Polar residues" evidence="1">
    <location>
        <begin position="250"/>
        <end position="262"/>
    </location>
</feature>
<feature type="region of interest" description="Disordered" evidence="1">
    <location>
        <begin position="220"/>
        <end position="262"/>
    </location>
</feature>
<feature type="domain" description="Cryptic loci regulator 2 C-terminal" evidence="2">
    <location>
        <begin position="410"/>
        <end position="535"/>
    </location>
</feature>
<dbReference type="GO" id="GO:0031934">
    <property type="term" value="C:mating-type region heterochromatin"/>
    <property type="evidence" value="ECO:0007669"/>
    <property type="project" value="TreeGrafter"/>
</dbReference>
<dbReference type="AlphaFoldDB" id="A0A9P4TWG6"/>
<dbReference type="PANTHER" id="PTHR38046">
    <property type="entry name" value="CRYPTIC LOCI REGULATOR 2"/>
    <property type="match status" value="1"/>
</dbReference>
<evidence type="ECO:0000256" key="1">
    <source>
        <dbReference type="SAM" id="MobiDB-lite"/>
    </source>
</evidence>
<evidence type="ECO:0000259" key="2">
    <source>
        <dbReference type="Pfam" id="PF10383"/>
    </source>
</evidence>
<evidence type="ECO:0000313" key="5">
    <source>
        <dbReference type="Proteomes" id="UP000800235"/>
    </source>
</evidence>
<protein>
    <submittedName>
        <fullName evidence="4">Uncharacterized protein</fullName>
    </submittedName>
</protein>
<feature type="compositionally biased region" description="Low complexity" evidence="1">
    <location>
        <begin position="607"/>
        <end position="621"/>
    </location>
</feature>
<evidence type="ECO:0000313" key="4">
    <source>
        <dbReference type="EMBL" id="KAF2428312.1"/>
    </source>
</evidence>
<dbReference type="GO" id="GO:0070824">
    <property type="term" value="C:SHREC complex"/>
    <property type="evidence" value="ECO:0007669"/>
    <property type="project" value="InterPro"/>
</dbReference>
<accession>A0A9P4TWG6</accession>